<dbReference type="SUPFAM" id="SSF48264">
    <property type="entry name" value="Cytochrome P450"/>
    <property type="match status" value="1"/>
</dbReference>
<dbReference type="GO" id="GO:0016705">
    <property type="term" value="F:oxidoreductase activity, acting on paired donors, with incorporation or reduction of molecular oxygen"/>
    <property type="evidence" value="ECO:0007669"/>
    <property type="project" value="InterPro"/>
</dbReference>
<dbReference type="WBParaSite" id="ACRNAN_scaffold3536.g20792.t1">
    <property type="protein sequence ID" value="ACRNAN_scaffold3536.g20792.t1"/>
    <property type="gene ID" value="ACRNAN_scaffold3536.g20792"/>
</dbReference>
<evidence type="ECO:0000313" key="12">
    <source>
        <dbReference type="WBParaSite" id="ACRNAN_scaffold3536.g20792.t1"/>
    </source>
</evidence>
<dbReference type="Proteomes" id="UP000887540">
    <property type="component" value="Unplaced"/>
</dbReference>
<dbReference type="GO" id="GO:0004497">
    <property type="term" value="F:monooxygenase activity"/>
    <property type="evidence" value="ECO:0007669"/>
    <property type="project" value="UniProtKB-KW"/>
</dbReference>
<dbReference type="InterPro" id="IPR050196">
    <property type="entry name" value="Cytochrome_P450_Monoox"/>
</dbReference>
<dbReference type="AlphaFoldDB" id="A0A914DSX0"/>
<evidence type="ECO:0000256" key="5">
    <source>
        <dbReference type="ARBA" id="ARBA00022824"/>
    </source>
</evidence>
<dbReference type="PRINTS" id="PR00385">
    <property type="entry name" value="P450"/>
</dbReference>
<proteinExistence type="inferred from homology"/>
<dbReference type="GO" id="GO:0005789">
    <property type="term" value="C:endoplasmic reticulum membrane"/>
    <property type="evidence" value="ECO:0007669"/>
    <property type="project" value="UniProtKB-SubCell"/>
</dbReference>
<reference evidence="12" key="1">
    <citation type="submission" date="2022-11" db="UniProtKB">
        <authorList>
            <consortium name="WormBaseParasite"/>
        </authorList>
    </citation>
    <scope>IDENTIFICATION</scope>
</reference>
<feature type="binding site" description="axial binding residue" evidence="9">
    <location>
        <position position="415"/>
    </location>
    <ligand>
        <name>heme</name>
        <dbReference type="ChEBI" id="CHEBI:30413"/>
    </ligand>
    <ligandPart>
        <name>Fe</name>
        <dbReference type="ChEBI" id="CHEBI:18248"/>
    </ligandPart>
</feature>
<dbReference type="PANTHER" id="PTHR24291:SF189">
    <property type="entry name" value="CYTOCHROME P450 4C3-RELATED"/>
    <property type="match status" value="1"/>
</dbReference>
<evidence type="ECO:0000256" key="1">
    <source>
        <dbReference type="ARBA" id="ARBA00001971"/>
    </source>
</evidence>
<dbReference type="InterPro" id="IPR001128">
    <property type="entry name" value="Cyt_P450"/>
</dbReference>
<dbReference type="GO" id="GO:0020037">
    <property type="term" value="F:heme binding"/>
    <property type="evidence" value="ECO:0007669"/>
    <property type="project" value="InterPro"/>
</dbReference>
<dbReference type="Pfam" id="PF00067">
    <property type="entry name" value="p450"/>
    <property type="match status" value="1"/>
</dbReference>
<dbReference type="InterPro" id="IPR036396">
    <property type="entry name" value="Cyt_P450_sf"/>
</dbReference>
<evidence type="ECO:0000256" key="9">
    <source>
        <dbReference type="PIRSR" id="PIRSR602401-1"/>
    </source>
</evidence>
<evidence type="ECO:0000256" key="10">
    <source>
        <dbReference type="RuleBase" id="RU000461"/>
    </source>
</evidence>
<keyword evidence="8" id="KW-0472">Membrane</keyword>
<evidence type="ECO:0000256" key="4">
    <source>
        <dbReference type="ARBA" id="ARBA00022617"/>
    </source>
</evidence>
<dbReference type="InterPro" id="IPR002401">
    <property type="entry name" value="Cyt_P450_E_grp-I"/>
</dbReference>
<keyword evidence="9 10" id="KW-0479">Metal-binding</keyword>
<dbReference type="CDD" id="cd20628">
    <property type="entry name" value="CYP4"/>
    <property type="match status" value="1"/>
</dbReference>
<sequence>MQGPANIPILGNFHQLKPNSDQFFSQTQGASALWQRNGERICRFWLGPFIPFVLLYGAEEVEAILSSNKVLNKLFLYNFLSPWIGQGILISKPDKWRPRRKLLTPTFHYDILKDFVEVYNRHATTLMSKFDKLVGQGYNDIFHTISLCTLDIICESALGTNIDAQRTHTEYLDAVFGMKYLVHQRFMKPQFYLNILFDLFGEGFTQKKWLKILHEFTNNAIAKRKALIESSGGFEAYQKQERTYGRGRMAFLDLMLDMLEKGDLDREGLQEEVDTFTFEGHDTTSAAMNFFLHLMGTHPEIQAKVHEEIDFVVGETPREVTFEDIGRLKYLEACLKETLRLYPSVPLIARQATEEIKVCNYTLPVGTAVVINPSMVHRDPKYWPDPDVFNPERFIETELKHPYCYIPFSAGSRNCIGQRFAMMEEKCVIARILREFKVKSKVRNDQMRLSAELIIRPMFGNHILFERRSFGDYSQLL</sequence>
<dbReference type="PROSITE" id="PS00086">
    <property type="entry name" value="CYTOCHROME_P450"/>
    <property type="match status" value="1"/>
</dbReference>
<keyword evidence="5" id="KW-0256">Endoplasmic reticulum</keyword>
<dbReference type="PRINTS" id="PR00463">
    <property type="entry name" value="EP450I"/>
</dbReference>
<keyword evidence="4 9" id="KW-0349">Heme</keyword>
<evidence type="ECO:0000313" key="11">
    <source>
        <dbReference type="Proteomes" id="UP000887540"/>
    </source>
</evidence>
<evidence type="ECO:0000256" key="6">
    <source>
        <dbReference type="ARBA" id="ARBA00023004"/>
    </source>
</evidence>
<evidence type="ECO:0000256" key="2">
    <source>
        <dbReference type="ARBA" id="ARBA00004586"/>
    </source>
</evidence>
<evidence type="ECO:0000256" key="8">
    <source>
        <dbReference type="ARBA" id="ARBA00023136"/>
    </source>
</evidence>
<dbReference type="InterPro" id="IPR017972">
    <property type="entry name" value="Cyt_P450_CS"/>
</dbReference>
<protein>
    <submittedName>
        <fullName evidence="12">Unspecific monooxygenase</fullName>
    </submittedName>
</protein>
<keyword evidence="7 10" id="KW-0503">Monooxygenase</keyword>
<keyword evidence="6 9" id="KW-0408">Iron</keyword>
<evidence type="ECO:0000256" key="3">
    <source>
        <dbReference type="ARBA" id="ARBA00010617"/>
    </source>
</evidence>
<dbReference type="PANTHER" id="PTHR24291">
    <property type="entry name" value="CYTOCHROME P450 FAMILY 4"/>
    <property type="match status" value="1"/>
</dbReference>
<dbReference type="Gene3D" id="1.10.630.10">
    <property type="entry name" value="Cytochrome P450"/>
    <property type="match status" value="1"/>
</dbReference>
<keyword evidence="11" id="KW-1185">Reference proteome</keyword>
<dbReference type="GO" id="GO:0005506">
    <property type="term" value="F:iron ion binding"/>
    <property type="evidence" value="ECO:0007669"/>
    <property type="project" value="InterPro"/>
</dbReference>
<name>A0A914DSX0_9BILA</name>
<comment type="similarity">
    <text evidence="3 10">Belongs to the cytochrome P450 family.</text>
</comment>
<comment type="cofactor">
    <cofactor evidence="1 9">
        <name>heme</name>
        <dbReference type="ChEBI" id="CHEBI:30413"/>
    </cofactor>
</comment>
<organism evidence="11 12">
    <name type="scientific">Acrobeloides nanus</name>
    <dbReference type="NCBI Taxonomy" id="290746"/>
    <lineage>
        <taxon>Eukaryota</taxon>
        <taxon>Metazoa</taxon>
        <taxon>Ecdysozoa</taxon>
        <taxon>Nematoda</taxon>
        <taxon>Chromadorea</taxon>
        <taxon>Rhabditida</taxon>
        <taxon>Tylenchina</taxon>
        <taxon>Cephalobomorpha</taxon>
        <taxon>Cephaloboidea</taxon>
        <taxon>Cephalobidae</taxon>
        <taxon>Acrobeloides</taxon>
    </lineage>
</organism>
<keyword evidence="10" id="KW-0560">Oxidoreductase</keyword>
<accession>A0A914DSX0</accession>
<evidence type="ECO:0000256" key="7">
    <source>
        <dbReference type="ARBA" id="ARBA00023033"/>
    </source>
</evidence>
<comment type="subcellular location">
    <subcellularLocation>
        <location evidence="2">Endoplasmic reticulum membrane</location>
    </subcellularLocation>
</comment>